<dbReference type="SUPFAM" id="SSF51182">
    <property type="entry name" value="RmlC-like cupins"/>
    <property type="match status" value="1"/>
</dbReference>
<evidence type="ECO:0008006" key="3">
    <source>
        <dbReference type="Google" id="ProtNLM"/>
    </source>
</evidence>
<evidence type="ECO:0000313" key="2">
    <source>
        <dbReference type="Proteomes" id="UP001596037"/>
    </source>
</evidence>
<gene>
    <name evidence="1" type="ORF">ACFPOE_13390</name>
</gene>
<dbReference type="RefSeq" id="WP_376850584.1">
    <property type="nucleotide sequence ID" value="NZ_JBHSMF010000006.1"/>
</dbReference>
<accession>A0ABW0NHX4</accession>
<organism evidence="1 2">
    <name type="scientific">Caenimonas terrae</name>
    <dbReference type="NCBI Taxonomy" id="696074"/>
    <lineage>
        <taxon>Bacteria</taxon>
        <taxon>Pseudomonadati</taxon>
        <taxon>Pseudomonadota</taxon>
        <taxon>Betaproteobacteria</taxon>
        <taxon>Burkholderiales</taxon>
        <taxon>Comamonadaceae</taxon>
        <taxon>Caenimonas</taxon>
    </lineage>
</organism>
<name>A0ABW0NHX4_9BURK</name>
<reference evidence="2" key="1">
    <citation type="journal article" date="2019" name="Int. J. Syst. Evol. Microbiol.">
        <title>The Global Catalogue of Microorganisms (GCM) 10K type strain sequencing project: providing services to taxonomists for standard genome sequencing and annotation.</title>
        <authorList>
            <consortium name="The Broad Institute Genomics Platform"/>
            <consortium name="The Broad Institute Genome Sequencing Center for Infectious Disease"/>
            <person name="Wu L."/>
            <person name="Ma J."/>
        </authorList>
    </citation>
    <scope>NUCLEOTIDE SEQUENCE [LARGE SCALE GENOMIC DNA]</scope>
    <source>
        <strain evidence="2">CCUG 57401</strain>
    </source>
</reference>
<dbReference type="Proteomes" id="UP001596037">
    <property type="component" value="Unassembled WGS sequence"/>
</dbReference>
<sequence length="166" mass="17906">MRHTLQSFAASCHEILAASDNPAGRRQVAALLAELLADPDFVAAQFDAGSPERKILYEDAQLGFCILAHNYSGAKDSGPHDHGPSWAIYGQATGETAMSDYALLKPATATEPGQVRKTLSYKLTPGAVHVYNEGDLHSPSRAGPTRLIRIEGTNMEKVQRAKYVEA</sequence>
<proteinExistence type="predicted"/>
<comment type="caution">
    <text evidence="1">The sequence shown here is derived from an EMBL/GenBank/DDBJ whole genome shotgun (WGS) entry which is preliminary data.</text>
</comment>
<protein>
    <recommendedName>
        <fullName evidence="3">Cysteine dioxygenase</fullName>
    </recommendedName>
</protein>
<dbReference type="Gene3D" id="2.60.120.10">
    <property type="entry name" value="Jelly Rolls"/>
    <property type="match status" value="1"/>
</dbReference>
<evidence type="ECO:0000313" key="1">
    <source>
        <dbReference type="EMBL" id="MFC5498534.1"/>
    </source>
</evidence>
<dbReference type="InterPro" id="IPR014710">
    <property type="entry name" value="RmlC-like_jellyroll"/>
</dbReference>
<keyword evidence="2" id="KW-1185">Reference proteome</keyword>
<dbReference type="InterPro" id="IPR011051">
    <property type="entry name" value="RmlC_Cupin_sf"/>
</dbReference>
<dbReference type="EMBL" id="JBHSMF010000006">
    <property type="protein sequence ID" value="MFC5498534.1"/>
    <property type="molecule type" value="Genomic_DNA"/>
</dbReference>